<dbReference type="Proteomes" id="UP000290407">
    <property type="component" value="Unassembled WGS sequence"/>
</dbReference>
<dbReference type="InterPro" id="IPR043749">
    <property type="entry name" value="DUF5694"/>
</dbReference>
<reference evidence="2 3" key="1">
    <citation type="submission" date="2019-01" db="EMBL/GenBank/DDBJ databases">
        <title>Spirosoma flava sp. nov., a propanil-degrading bacterium isolated from herbicide-contaminated soil.</title>
        <authorList>
            <person name="Zhang L."/>
            <person name="Jiang J.-D."/>
        </authorList>
    </citation>
    <scope>NUCLEOTIDE SEQUENCE [LARGE SCALE GENOMIC DNA]</scope>
    <source>
        <strain evidence="2 3">TY50</strain>
    </source>
</reference>
<gene>
    <name evidence="2" type="ORF">EQG79_26305</name>
</gene>
<feature type="signal peptide" evidence="1">
    <location>
        <begin position="1"/>
        <end position="21"/>
    </location>
</feature>
<dbReference type="Pfam" id="PF18950">
    <property type="entry name" value="DUF5694"/>
    <property type="match status" value="1"/>
</dbReference>
<name>A0A4V1RVL5_9BACT</name>
<dbReference type="RefSeq" id="WP_129605644.1">
    <property type="nucleotide sequence ID" value="NZ_SBLB01000009.1"/>
</dbReference>
<comment type="caution">
    <text evidence="2">The sequence shown here is derived from an EMBL/GenBank/DDBJ whole genome shotgun (WGS) entry which is preliminary data.</text>
</comment>
<evidence type="ECO:0000313" key="3">
    <source>
        <dbReference type="Proteomes" id="UP000290407"/>
    </source>
</evidence>
<dbReference type="AlphaFoldDB" id="A0A4V1RVL5"/>
<evidence type="ECO:0008006" key="4">
    <source>
        <dbReference type="Google" id="ProtNLM"/>
    </source>
</evidence>
<sequence>MNVRFCLFASLLTFTLTAGLAQQKSSKTQIILLGSAHFGQESFYKDAPMADLFQENRQREVDQVNAKLARFKPDLILIEREPGEQAQVDSLYGLYKSNRLSFRDLSHGRAEQYQIAYALAKQLNLPSVFGVDYYIGTSNRILNQGQHIDYYLNELKAFSDLGNSVIGAFRAGTMRLPDFLIKLNSPQVLQETYRVMYITPAKVRQGKLNTKDPLLDSTRISSDYVGADFITYFYSRELRIYSNIVNRQLAEKKQRILVVMGQRHAAVLTKLFENDPDYEIVPVEKYLR</sequence>
<feature type="chain" id="PRO_5020292018" description="TraB/GumN family protein" evidence="1">
    <location>
        <begin position="22"/>
        <end position="288"/>
    </location>
</feature>
<protein>
    <recommendedName>
        <fullName evidence="4">TraB/GumN family protein</fullName>
    </recommendedName>
</protein>
<dbReference type="EMBL" id="SBLB01000009">
    <property type="protein sequence ID" value="RYC67188.1"/>
    <property type="molecule type" value="Genomic_DNA"/>
</dbReference>
<accession>A0A4V1RVL5</accession>
<organism evidence="2 3">
    <name type="scientific">Spirosoma sordidisoli</name>
    <dbReference type="NCBI Taxonomy" id="2502893"/>
    <lineage>
        <taxon>Bacteria</taxon>
        <taxon>Pseudomonadati</taxon>
        <taxon>Bacteroidota</taxon>
        <taxon>Cytophagia</taxon>
        <taxon>Cytophagales</taxon>
        <taxon>Cytophagaceae</taxon>
        <taxon>Spirosoma</taxon>
    </lineage>
</organism>
<evidence type="ECO:0000313" key="2">
    <source>
        <dbReference type="EMBL" id="RYC67188.1"/>
    </source>
</evidence>
<proteinExistence type="predicted"/>
<keyword evidence="1" id="KW-0732">Signal</keyword>
<evidence type="ECO:0000256" key="1">
    <source>
        <dbReference type="SAM" id="SignalP"/>
    </source>
</evidence>
<keyword evidence="3" id="KW-1185">Reference proteome</keyword>